<dbReference type="PANTHER" id="PTHR11987:SF53">
    <property type="entry name" value="ALPHA-2,8-SIALYLTRANSFERASE 8F-LIKE"/>
    <property type="match status" value="1"/>
</dbReference>
<evidence type="ECO:0000256" key="6">
    <source>
        <dbReference type="ARBA" id="ARBA00022968"/>
    </source>
</evidence>
<reference evidence="13 14" key="1">
    <citation type="submission" date="2011-10" db="EMBL/GenBank/DDBJ databases">
        <authorList>
            <person name="Genoscope - CEA"/>
        </authorList>
    </citation>
    <scope>NUCLEOTIDE SEQUENCE [LARGE SCALE GENOMIC DNA]</scope>
    <source>
        <strain evidence="13 14">RCC 1105</strain>
    </source>
</reference>
<dbReference type="GO" id="GO:0003828">
    <property type="term" value="F:alpha-N-acetylneuraminate alpha-2,8-sialyltransferase activity"/>
    <property type="evidence" value="ECO:0007669"/>
    <property type="project" value="TreeGrafter"/>
</dbReference>
<keyword evidence="3" id="KW-0328">Glycosyltransferase</keyword>
<organism evidence="13 14">
    <name type="scientific">Bathycoccus prasinos</name>
    <dbReference type="NCBI Taxonomy" id="41875"/>
    <lineage>
        <taxon>Eukaryota</taxon>
        <taxon>Viridiplantae</taxon>
        <taxon>Chlorophyta</taxon>
        <taxon>Mamiellophyceae</taxon>
        <taxon>Mamiellales</taxon>
        <taxon>Bathycoccaceae</taxon>
        <taxon>Bathycoccus</taxon>
    </lineage>
</organism>
<evidence type="ECO:0000256" key="1">
    <source>
        <dbReference type="ARBA" id="ARBA00004323"/>
    </source>
</evidence>
<keyword evidence="12" id="KW-0732">Signal</keyword>
<dbReference type="AlphaFoldDB" id="K8ES87"/>
<evidence type="ECO:0000313" key="13">
    <source>
        <dbReference type="EMBL" id="CCO15290.1"/>
    </source>
</evidence>
<name>K8ES87_9CHLO</name>
<feature type="region of interest" description="Disordered" evidence="11">
    <location>
        <begin position="91"/>
        <end position="157"/>
    </location>
</feature>
<feature type="signal peptide" evidence="12">
    <location>
        <begin position="1"/>
        <end position="33"/>
    </location>
</feature>
<dbReference type="PANTHER" id="PTHR11987">
    <property type="entry name" value="ALPHA-2,8-SIALYLTRANSFERASE"/>
    <property type="match status" value="1"/>
</dbReference>
<feature type="compositionally biased region" description="Acidic residues" evidence="11">
    <location>
        <begin position="136"/>
        <end position="151"/>
    </location>
</feature>
<accession>K8ES87</accession>
<evidence type="ECO:0000256" key="12">
    <source>
        <dbReference type="SAM" id="SignalP"/>
    </source>
</evidence>
<evidence type="ECO:0000256" key="10">
    <source>
        <dbReference type="ARBA" id="ARBA00023180"/>
    </source>
</evidence>
<dbReference type="InterPro" id="IPR038578">
    <property type="entry name" value="GT29-like_sf"/>
</dbReference>
<keyword evidence="5" id="KW-0812">Transmembrane</keyword>
<keyword evidence="7" id="KW-1133">Transmembrane helix</keyword>
<keyword evidence="8" id="KW-0333">Golgi apparatus</keyword>
<dbReference type="GeneID" id="19017222"/>
<evidence type="ECO:0000256" key="3">
    <source>
        <dbReference type="ARBA" id="ARBA00022676"/>
    </source>
</evidence>
<dbReference type="GO" id="GO:0000139">
    <property type="term" value="C:Golgi membrane"/>
    <property type="evidence" value="ECO:0007669"/>
    <property type="project" value="UniProtKB-SubCell"/>
</dbReference>
<sequence length="596" mass="65900">MMRASVVPSRRLRPLLFLSLLVILLRTPTKTNAYSSSSSSSSSTTTTRTTPSLFLSDIFQKMKSQIFYDQTGQSAPTKSISKIKIHGSRDSNVFETDDVAPMTEEEVEESLAEHEDAEEEGEEGPYVVEKKRKEDGEDDDGKIEEGEEEEKDGSITDATFEMKVSHNARWCGGQTSGFGWKARSEAEKHRKNLAKNSERRRSEWGGRRRMLMPSVDGDIGIVEESDGDDENDDDENESILRTMLKLNNNATTWSFVQDEETDVSIENVQRRNTLALRAPRGGRTRGGTGTTPISGKYSQGYFGCERIWGKIKNENENKATRVDAIPDNELSPGLRAVKMCIKDISKCGADAMRGAAELPSTSLIHALPNSGKKKYNSCAVVGNAGTLLKSKEYGEAIDKHDVVMRFNVMTLTAQLAANVGTRTTFRMVNHLRSRHACCPKSQGGKGKMPEKGGKAKGMSLILWHPGRQAQLLRACKKNIPNAKVTSIPESYIKKEVNAMNAMRKDLMRLGFGPFNDWKQGTSGFHGILLLAGMCDHLSLYGITSFSAKKGKSKGPDQYGGRGSKNMASWVWHDWEGEAYAWRLLHATGKATVCSNS</sequence>
<dbReference type="KEGG" id="bpg:Bathy02g01080"/>
<dbReference type="Proteomes" id="UP000198341">
    <property type="component" value="Chromosome 2"/>
</dbReference>
<evidence type="ECO:0008006" key="15">
    <source>
        <dbReference type="Google" id="ProtNLM"/>
    </source>
</evidence>
<dbReference type="EMBL" id="FO082277">
    <property type="protein sequence ID" value="CCO15290.1"/>
    <property type="molecule type" value="Genomic_DNA"/>
</dbReference>
<dbReference type="RefSeq" id="XP_007515050.1">
    <property type="nucleotide sequence ID" value="XM_007514988.1"/>
</dbReference>
<evidence type="ECO:0000256" key="5">
    <source>
        <dbReference type="ARBA" id="ARBA00022692"/>
    </source>
</evidence>
<keyword evidence="14" id="KW-1185">Reference proteome</keyword>
<evidence type="ECO:0000256" key="7">
    <source>
        <dbReference type="ARBA" id="ARBA00022989"/>
    </source>
</evidence>
<dbReference type="InterPro" id="IPR050943">
    <property type="entry name" value="Glycosyltr_29_Sialyltrsf"/>
</dbReference>
<evidence type="ECO:0000256" key="8">
    <source>
        <dbReference type="ARBA" id="ARBA00023034"/>
    </source>
</evidence>
<proteinExistence type="inferred from homology"/>
<dbReference type="eggNOG" id="KOG2692">
    <property type="taxonomic scope" value="Eukaryota"/>
</dbReference>
<dbReference type="GO" id="GO:0006491">
    <property type="term" value="P:N-glycan processing"/>
    <property type="evidence" value="ECO:0007669"/>
    <property type="project" value="TreeGrafter"/>
</dbReference>
<evidence type="ECO:0000313" key="14">
    <source>
        <dbReference type="Proteomes" id="UP000198341"/>
    </source>
</evidence>
<dbReference type="Gene3D" id="3.90.1480.20">
    <property type="entry name" value="Glycosyl transferase family 29"/>
    <property type="match status" value="1"/>
</dbReference>
<comment type="similarity">
    <text evidence="2">Belongs to the glycosyltransferase 29 family.</text>
</comment>
<evidence type="ECO:0000256" key="9">
    <source>
        <dbReference type="ARBA" id="ARBA00023136"/>
    </source>
</evidence>
<feature type="compositionally biased region" description="Basic and acidic residues" evidence="11">
    <location>
        <begin position="196"/>
        <end position="205"/>
    </location>
</feature>
<evidence type="ECO:0000256" key="11">
    <source>
        <dbReference type="SAM" id="MobiDB-lite"/>
    </source>
</evidence>
<dbReference type="GO" id="GO:0009311">
    <property type="term" value="P:oligosaccharide metabolic process"/>
    <property type="evidence" value="ECO:0007669"/>
    <property type="project" value="TreeGrafter"/>
</dbReference>
<evidence type="ECO:0000256" key="2">
    <source>
        <dbReference type="ARBA" id="ARBA00006003"/>
    </source>
</evidence>
<feature type="chain" id="PRO_5003917655" description="Sialyltransferase" evidence="12">
    <location>
        <begin position="34"/>
        <end position="596"/>
    </location>
</feature>
<keyword evidence="4" id="KW-0808">Transferase</keyword>
<dbReference type="Pfam" id="PF00777">
    <property type="entry name" value="Glyco_transf_29"/>
    <property type="match status" value="1"/>
</dbReference>
<keyword evidence="9" id="KW-0472">Membrane</keyword>
<dbReference type="InterPro" id="IPR001675">
    <property type="entry name" value="Glyco_trans_29"/>
</dbReference>
<protein>
    <recommendedName>
        <fullName evidence="15">Sialyltransferase</fullName>
    </recommendedName>
</protein>
<gene>
    <name evidence="13" type="ORF">Bathy02g01080</name>
</gene>
<comment type="subcellular location">
    <subcellularLocation>
        <location evidence="1">Golgi apparatus membrane</location>
        <topology evidence="1">Single-pass type II membrane protein</topology>
    </subcellularLocation>
</comment>
<keyword evidence="6" id="KW-0735">Signal-anchor</keyword>
<feature type="region of interest" description="Disordered" evidence="11">
    <location>
        <begin position="185"/>
        <end position="205"/>
    </location>
</feature>
<evidence type="ECO:0000256" key="4">
    <source>
        <dbReference type="ARBA" id="ARBA00022679"/>
    </source>
</evidence>
<feature type="compositionally biased region" description="Acidic residues" evidence="11">
    <location>
        <begin position="95"/>
        <end position="123"/>
    </location>
</feature>
<keyword evidence="10" id="KW-0325">Glycoprotein</keyword>
<dbReference type="OrthoDB" id="10264956at2759"/>